<dbReference type="AlphaFoldDB" id="A0A286UDR0"/>
<evidence type="ECO:0000313" key="3">
    <source>
        <dbReference type="EMBL" id="PAV17720.1"/>
    </source>
</evidence>
<keyword evidence="4" id="KW-1185">Reference proteome</keyword>
<feature type="compositionally biased region" description="Low complexity" evidence="1">
    <location>
        <begin position="140"/>
        <end position="156"/>
    </location>
</feature>
<sequence>MLDICAQLHTNLSAILPPSTQLVNDAEIDECVCMSNLLTFLGSNSIILNETAQSDPAIVQDAFLSSIIDTGERCIYPPHSVAACTEDSACGFTCTDGYSLIKSGSLSSSSSYDCACQAPRIECNGRCGYFPEGCPASTSSSDTSSNESSPTSPFSSAGPDHANSVNHLSPPNNVCPNSDETACQAFPYGGPSECININTSSEQCGGCLYSSPFSPRDRTPGTNCLEMDGVREASCQKGRCVVENCEDGYEVSPSMDSCVSTSAEDSRNDALGNPSGSSTNSDAFSNTQSTQNASGNGGSGNISESGESSTDDPTVTFGGFASSIDDPSDEDTPNSTGTDIDLLSLDLNTNPDGVDAELYSNVLSDVAGRYNASIRLARPGGRLASIQGADAQVGENLLPVGMDADGIPPVPSSGLGAPDSGALSDNSIDISVSDTDDVASEDPADIDDDLTQLGLTQDFASIQDDVDDIQDTINGTENSAPDSISIDGNVLNDEPDVSVPDVPDSSVFDSDIGLSASEDDLDTADNTLDYTSNEAANLGTGVLSSDSASISLDDLSSGSSDQNLPDLEYPTRLDGGLPTMSLQADSVLDTSVSTNFPEPTSSNVDVNLPSASSSLTSILPTITASPSSLVEAISGVDAEADGNDEENNTSTTLESEGITSSSTVGSSNALPTMATTIINDPTADATVNALGDNLLL</sequence>
<organism evidence="3 4">
    <name type="scientific">Pyrrhoderma noxium</name>
    <dbReference type="NCBI Taxonomy" id="2282107"/>
    <lineage>
        <taxon>Eukaryota</taxon>
        <taxon>Fungi</taxon>
        <taxon>Dikarya</taxon>
        <taxon>Basidiomycota</taxon>
        <taxon>Agaricomycotina</taxon>
        <taxon>Agaricomycetes</taxon>
        <taxon>Hymenochaetales</taxon>
        <taxon>Hymenochaetaceae</taxon>
        <taxon>Pyrrhoderma</taxon>
    </lineage>
</organism>
<feature type="region of interest" description="Disordered" evidence="1">
    <location>
        <begin position="140"/>
        <end position="163"/>
    </location>
</feature>
<dbReference type="Proteomes" id="UP000217199">
    <property type="component" value="Unassembled WGS sequence"/>
</dbReference>
<dbReference type="InterPro" id="IPR048661">
    <property type="entry name" value="CPL1-like"/>
</dbReference>
<feature type="region of interest" description="Disordered" evidence="1">
    <location>
        <begin position="408"/>
        <end position="448"/>
    </location>
</feature>
<reference evidence="3 4" key="1">
    <citation type="journal article" date="2017" name="Mol. Ecol.">
        <title>Comparative and population genomic landscape of Phellinus noxius: A hypervariable fungus causing root rot in trees.</title>
        <authorList>
            <person name="Chung C.L."/>
            <person name="Lee T.J."/>
            <person name="Akiba M."/>
            <person name="Lee H.H."/>
            <person name="Kuo T.H."/>
            <person name="Liu D."/>
            <person name="Ke H.M."/>
            <person name="Yokoi T."/>
            <person name="Roa M.B."/>
            <person name="Lu M.J."/>
            <person name="Chang Y.Y."/>
            <person name="Ann P.J."/>
            <person name="Tsai J.N."/>
            <person name="Chen C.Y."/>
            <person name="Tzean S.S."/>
            <person name="Ota Y."/>
            <person name="Hattori T."/>
            <person name="Sahashi N."/>
            <person name="Liou R.F."/>
            <person name="Kikuchi T."/>
            <person name="Tsai I.J."/>
        </authorList>
    </citation>
    <scope>NUCLEOTIDE SEQUENCE [LARGE SCALE GENOMIC DNA]</scope>
    <source>
        <strain evidence="3 4">FFPRI411160</strain>
    </source>
</reference>
<proteinExistence type="predicted"/>
<feature type="domain" description="Protein CPL1-like" evidence="2">
    <location>
        <begin position="193"/>
        <end position="259"/>
    </location>
</feature>
<comment type="caution">
    <text evidence="3">The sequence shown here is derived from an EMBL/GenBank/DDBJ whole genome shotgun (WGS) entry which is preliminary data.</text>
</comment>
<dbReference type="STRING" id="2282107.A0A286UDR0"/>
<feature type="compositionally biased region" description="Polar residues" evidence="1">
    <location>
        <begin position="254"/>
        <end position="263"/>
    </location>
</feature>
<dbReference type="PANTHER" id="PTHR35192:SF2">
    <property type="entry name" value="APPLE DOMAIN-CONTAINING PROTEIN"/>
    <property type="match status" value="1"/>
</dbReference>
<dbReference type="EMBL" id="NBII01000006">
    <property type="protein sequence ID" value="PAV17720.1"/>
    <property type="molecule type" value="Genomic_DNA"/>
</dbReference>
<dbReference type="InterPro" id="IPR038955">
    <property type="entry name" value="PriA/CPL1_fungi"/>
</dbReference>
<feature type="region of interest" description="Disordered" evidence="1">
    <location>
        <begin position="496"/>
        <end position="527"/>
    </location>
</feature>
<dbReference type="PANTHER" id="PTHR35192">
    <property type="entry name" value="PROTEIN, PUTATIVE-RELATED"/>
    <property type="match status" value="1"/>
</dbReference>
<name>A0A286UDR0_9AGAM</name>
<protein>
    <recommendedName>
        <fullName evidence="2">Protein CPL1-like domain-containing protein</fullName>
    </recommendedName>
</protein>
<accession>A0A286UDR0</accession>
<feature type="compositionally biased region" description="Low complexity" evidence="1">
    <location>
        <begin position="424"/>
        <end position="433"/>
    </location>
</feature>
<evidence type="ECO:0000256" key="1">
    <source>
        <dbReference type="SAM" id="MobiDB-lite"/>
    </source>
</evidence>
<feature type="region of interest" description="Disordered" evidence="1">
    <location>
        <begin position="249"/>
        <end position="340"/>
    </location>
</feature>
<evidence type="ECO:0000313" key="4">
    <source>
        <dbReference type="Proteomes" id="UP000217199"/>
    </source>
</evidence>
<dbReference type="Pfam" id="PF21671">
    <property type="entry name" value="CPL1-like"/>
    <property type="match status" value="1"/>
</dbReference>
<feature type="compositionally biased region" description="Low complexity" evidence="1">
    <location>
        <begin position="497"/>
        <end position="511"/>
    </location>
</feature>
<evidence type="ECO:0000259" key="2">
    <source>
        <dbReference type="Pfam" id="PF21671"/>
    </source>
</evidence>
<feature type="compositionally biased region" description="Polar residues" evidence="1">
    <location>
        <begin position="274"/>
        <end position="293"/>
    </location>
</feature>
<gene>
    <name evidence="3" type="ORF">PNOK_0620600</name>
</gene>
<feature type="region of interest" description="Disordered" evidence="1">
    <location>
        <begin position="637"/>
        <end position="667"/>
    </location>
</feature>
<feature type="compositionally biased region" description="Acidic residues" evidence="1">
    <location>
        <begin position="638"/>
        <end position="647"/>
    </location>
</feature>
<dbReference type="InParanoid" id="A0A286UDR0"/>
<dbReference type="OrthoDB" id="439917at2759"/>
<feature type="compositionally biased region" description="Acidic residues" evidence="1">
    <location>
        <begin position="434"/>
        <end position="448"/>
    </location>
</feature>
<feature type="compositionally biased region" description="Polar residues" evidence="1">
    <location>
        <begin position="657"/>
        <end position="667"/>
    </location>
</feature>